<feature type="transmembrane region" description="Helical" evidence="10">
    <location>
        <begin position="495"/>
        <end position="518"/>
    </location>
</feature>
<comment type="subcellular location">
    <subcellularLocation>
        <location evidence="1">Membrane</location>
        <topology evidence="1">Multi-pass membrane protein</topology>
    </subcellularLocation>
</comment>
<evidence type="ECO:0000256" key="10">
    <source>
        <dbReference type="SAM" id="Phobius"/>
    </source>
</evidence>
<proteinExistence type="inferred from homology"/>
<evidence type="ECO:0000256" key="3">
    <source>
        <dbReference type="ARBA" id="ARBA00022448"/>
    </source>
</evidence>
<evidence type="ECO:0000256" key="8">
    <source>
        <dbReference type="ARBA" id="ARBA00023136"/>
    </source>
</evidence>
<feature type="transmembrane region" description="Helical" evidence="10">
    <location>
        <begin position="295"/>
        <end position="315"/>
    </location>
</feature>
<keyword evidence="3" id="KW-0813">Transport</keyword>
<feature type="region of interest" description="Disordered" evidence="9">
    <location>
        <begin position="1"/>
        <end position="42"/>
    </location>
</feature>
<feature type="compositionally biased region" description="Polar residues" evidence="9">
    <location>
        <begin position="23"/>
        <end position="37"/>
    </location>
</feature>
<comment type="similarity">
    <text evidence="2">Belongs to the oligopeptide OPT transporter family.</text>
</comment>
<feature type="transmembrane region" description="Helical" evidence="10">
    <location>
        <begin position="327"/>
        <end position="348"/>
    </location>
</feature>
<feature type="transmembrane region" description="Helical" evidence="10">
    <location>
        <begin position="470"/>
        <end position="489"/>
    </location>
</feature>
<evidence type="ECO:0000256" key="5">
    <source>
        <dbReference type="ARBA" id="ARBA00022856"/>
    </source>
</evidence>
<dbReference type="EMBL" id="KV748870">
    <property type="protein sequence ID" value="OCL12498.1"/>
    <property type="molecule type" value="Genomic_DNA"/>
</dbReference>
<accession>A0A8E2JWV7</accession>
<evidence type="ECO:0000256" key="2">
    <source>
        <dbReference type="ARBA" id="ARBA00008807"/>
    </source>
</evidence>
<dbReference type="PANTHER" id="PTHR22601">
    <property type="entry name" value="ISP4 LIKE PROTEIN"/>
    <property type="match status" value="1"/>
</dbReference>
<feature type="transmembrane region" description="Helical" evidence="10">
    <location>
        <begin position="163"/>
        <end position="183"/>
    </location>
</feature>
<gene>
    <name evidence="11" type="ORF">AOQ84DRAFT_334167</name>
</gene>
<evidence type="ECO:0000256" key="1">
    <source>
        <dbReference type="ARBA" id="ARBA00004141"/>
    </source>
</evidence>
<keyword evidence="7 10" id="KW-1133">Transmembrane helix</keyword>
<dbReference type="NCBIfam" id="TIGR00728">
    <property type="entry name" value="OPT_sfam"/>
    <property type="match status" value="1"/>
</dbReference>
<dbReference type="GO" id="GO:0035673">
    <property type="term" value="F:oligopeptide transmembrane transporter activity"/>
    <property type="evidence" value="ECO:0007669"/>
    <property type="project" value="InterPro"/>
</dbReference>
<name>A0A8E2JWV7_9PEZI</name>
<evidence type="ECO:0000256" key="6">
    <source>
        <dbReference type="ARBA" id="ARBA00022927"/>
    </source>
</evidence>
<feature type="transmembrane region" description="Helical" evidence="10">
    <location>
        <begin position="114"/>
        <end position="134"/>
    </location>
</feature>
<evidence type="ECO:0000256" key="4">
    <source>
        <dbReference type="ARBA" id="ARBA00022692"/>
    </source>
</evidence>
<keyword evidence="4 10" id="KW-0812">Transmembrane</keyword>
<dbReference type="GO" id="GO:0015031">
    <property type="term" value="P:protein transport"/>
    <property type="evidence" value="ECO:0007669"/>
    <property type="project" value="UniProtKB-KW"/>
</dbReference>
<dbReference type="Pfam" id="PF03169">
    <property type="entry name" value="OPT"/>
    <property type="match status" value="1"/>
</dbReference>
<protein>
    <submittedName>
        <fullName evidence="11">OPT superfamily oligopeptide transporter</fullName>
    </submittedName>
</protein>
<dbReference type="OrthoDB" id="9986677at2759"/>
<feature type="transmembrane region" description="Helical" evidence="10">
    <location>
        <begin position="734"/>
        <end position="755"/>
    </location>
</feature>
<feature type="transmembrane region" description="Helical" evidence="10">
    <location>
        <begin position="413"/>
        <end position="431"/>
    </location>
</feature>
<dbReference type="AlphaFoldDB" id="A0A8E2JWV7"/>
<dbReference type="InterPro" id="IPR004813">
    <property type="entry name" value="OPT"/>
</dbReference>
<keyword evidence="8 10" id="KW-0472">Membrane</keyword>
<feature type="transmembrane region" description="Helical" evidence="10">
    <location>
        <begin position="90"/>
        <end position="108"/>
    </location>
</feature>
<dbReference type="Proteomes" id="UP000250140">
    <property type="component" value="Unassembled WGS sequence"/>
</dbReference>
<feature type="transmembrane region" description="Helical" evidence="10">
    <location>
        <begin position="658"/>
        <end position="679"/>
    </location>
</feature>
<sequence>MATIFRRFKQNSTADEGNRDESITATGTSKESPTILQTEKHDPEVAVSRDGAVQDEPEDLEEDVRAIPLAVRRIVSLEDDTTLSTITFRYFVLTFIFTAPGALLYQMGYYRTTAAPYSVLFVLICCHYAGIWLAKILPAWKIRVPFTNFGFSMNPGPWSIKEHVLVTVSAASGATANAAWVPISLAKLYYGEDINTAACLFFMWSVVYIGYGMAAIARQFLIYDPIYTWPYALMETSLFETFKKSAQDSRVGRKQKFVFFAVLIGATLWEFLPEYVFPFVSSLSFLCWVAPENAVANFIGGGIGGMGFLNLSLDWSNISNNLSNPMISPFWTSAVLFAAYVLNCWVLLPAAKWGSLGAYKHNLMSNRLFLANGSSYPVTALLGPNNTFNETAYQKYGPVYMGTQQVWGMFFDYSSYISALTWMALFGFTKIRENFRTLVKRAKSRGSESINYSYTDRLNVIQRSYKEVPLWWYIALFAVSFITIITILAKGLFFIPVWTFFVAIGTSGFMILPFSWLYSFSNFQVEIGTFNELIYGYMVHAGSGHRHPAGSSTYGAIAGDIWYRAQYMLQDQKIGHYMHVPPRDIFFSQIFGELIGVPINYAIIQWVIHAKRPYLLGEKQDPLNQWTGQSLSGYNTLAVQYVLVGPGRLFKEHIYKPLPWSFLFGAGAPLVLYLLHRAFPRAKFNLWNVTVFASGMCQFYGNLSTGYISRFIVGYISMRYFYRKRFETWRRYNFPIAAALDTAFNAAMLLIFIFFSSGKVISMPNWWGNNAKSVERCFALDSS</sequence>
<feature type="transmembrane region" description="Helical" evidence="10">
    <location>
        <begin position="195"/>
        <end position="217"/>
    </location>
</feature>
<keyword evidence="6" id="KW-0653">Protein transport</keyword>
<dbReference type="GO" id="GO:0016020">
    <property type="term" value="C:membrane"/>
    <property type="evidence" value="ECO:0007669"/>
    <property type="project" value="UniProtKB-SubCell"/>
</dbReference>
<dbReference type="InterPro" id="IPR004648">
    <property type="entry name" value="Oligpept_transpt"/>
</dbReference>
<keyword evidence="5" id="KW-0571">Peptide transport</keyword>
<organism evidence="11 12">
    <name type="scientific">Glonium stellatum</name>
    <dbReference type="NCBI Taxonomy" id="574774"/>
    <lineage>
        <taxon>Eukaryota</taxon>
        <taxon>Fungi</taxon>
        <taxon>Dikarya</taxon>
        <taxon>Ascomycota</taxon>
        <taxon>Pezizomycotina</taxon>
        <taxon>Dothideomycetes</taxon>
        <taxon>Pleosporomycetidae</taxon>
        <taxon>Gloniales</taxon>
        <taxon>Gloniaceae</taxon>
        <taxon>Glonium</taxon>
    </lineage>
</organism>
<evidence type="ECO:0000313" key="11">
    <source>
        <dbReference type="EMBL" id="OCL12498.1"/>
    </source>
</evidence>
<feature type="transmembrane region" description="Helical" evidence="10">
    <location>
        <begin position="257"/>
        <end position="275"/>
    </location>
</feature>
<evidence type="ECO:0000256" key="9">
    <source>
        <dbReference type="SAM" id="MobiDB-lite"/>
    </source>
</evidence>
<reference evidence="11 12" key="1">
    <citation type="journal article" date="2016" name="Nat. Commun.">
        <title>Ectomycorrhizal ecology is imprinted in the genome of the dominant symbiotic fungus Cenococcum geophilum.</title>
        <authorList>
            <consortium name="DOE Joint Genome Institute"/>
            <person name="Peter M."/>
            <person name="Kohler A."/>
            <person name="Ohm R.A."/>
            <person name="Kuo A."/>
            <person name="Krutzmann J."/>
            <person name="Morin E."/>
            <person name="Arend M."/>
            <person name="Barry K.W."/>
            <person name="Binder M."/>
            <person name="Choi C."/>
            <person name="Clum A."/>
            <person name="Copeland A."/>
            <person name="Grisel N."/>
            <person name="Haridas S."/>
            <person name="Kipfer T."/>
            <person name="LaButti K."/>
            <person name="Lindquist E."/>
            <person name="Lipzen A."/>
            <person name="Maire R."/>
            <person name="Meier B."/>
            <person name="Mihaltcheva S."/>
            <person name="Molinier V."/>
            <person name="Murat C."/>
            <person name="Poggeler S."/>
            <person name="Quandt C.A."/>
            <person name="Sperisen C."/>
            <person name="Tritt A."/>
            <person name="Tisserant E."/>
            <person name="Crous P.W."/>
            <person name="Henrissat B."/>
            <person name="Nehls U."/>
            <person name="Egli S."/>
            <person name="Spatafora J.W."/>
            <person name="Grigoriev I.V."/>
            <person name="Martin F.M."/>
        </authorList>
    </citation>
    <scope>NUCLEOTIDE SEQUENCE [LARGE SCALE GENOMIC DNA]</scope>
    <source>
        <strain evidence="11 12">CBS 207.34</strain>
    </source>
</reference>
<feature type="transmembrane region" description="Helical" evidence="10">
    <location>
        <begin position="699"/>
        <end position="722"/>
    </location>
</feature>
<keyword evidence="12" id="KW-1185">Reference proteome</keyword>
<evidence type="ECO:0000313" key="12">
    <source>
        <dbReference type="Proteomes" id="UP000250140"/>
    </source>
</evidence>
<evidence type="ECO:0000256" key="7">
    <source>
        <dbReference type="ARBA" id="ARBA00022989"/>
    </source>
</evidence>